<protein>
    <submittedName>
        <fullName evidence="3">Alpha/beta hydrolase</fullName>
    </submittedName>
</protein>
<evidence type="ECO:0000313" key="3">
    <source>
        <dbReference type="EMBL" id="GAA0633838.1"/>
    </source>
</evidence>
<keyword evidence="4" id="KW-1185">Reference proteome</keyword>
<evidence type="ECO:0000313" key="4">
    <source>
        <dbReference type="Proteomes" id="UP001500957"/>
    </source>
</evidence>
<dbReference type="EMBL" id="BAAAHE010000045">
    <property type="protein sequence ID" value="GAA0633838.1"/>
    <property type="molecule type" value="Genomic_DNA"/>
</dbReference>
<proteinExistence type="predicted"/>
<reference evidence="3 4" key="1">
    <citation type="journal article" date="2019" name="Int. J. Syst. Evol. Microbiol.">
        <title>The Global Catalogue of Microorganisms (GCM) 10K type strain sequencing project: providing services to taxonomists for standard genome sequencing and annotation.</title>
        <authorList>
            <consortium name="The Broad Institute Genomics Platform"/>
            <consortium name="The Broad Institute Genome Sequencing Center for Infectious Disease"/>
            <person name="Wu L."/>
            <person name="Ma J."/>
        </authorList>
    </citation>
    <scope>NUCLEOTIDE SEQUENCE [LARGE SCALE GENOMIC DNA]</scope>
    <source>
        <strain evidence="3 4">JCM 10671</strain>
    </source>
</reference>
<feature type="domain" description="BD-FAE-like" evidence="2">
    <location>
        <begin position="37"/>
        <end position="224"/>
    </location>
</feature>
<dbReference type="InterPro" id="IPR050300">
    <property type="entry name" value="GDXG_lipolytic_enzyme"/>
</dbReference>
<keyword evidence="1 3" id="KW-0378">Hydrolase</keyword>
<name>A0ABN1H9A8_9ACTN</name>
<dbReference type="GO" id="GO:0016787">
    <property type="term" value="F:hydrolase activity"/>
    <property type="evidence" value="ECO:0007669"/>
    <property type="project" value="UniProtKB-KW"/>
</dbReference>
<evidence type="ECO:0000259" key="2">
    <source>
        <dbReference type="Pfam" id="PF20434"/>
    </source>
</evidence>
<dbReference type="RefSeq" id="WP_344608525.1">
    <property type="nucleotide sequence ID" value="NZ_BAAAHE010000045.1"/>
</dbReference>
<accession>A0ABN1H9A8</accession>
<dbReference type="InterPro" id="IPR029058">
    <property type="entry name" value="AB_hydrolase_fold"/>
</dbReference>
<dbReference type="PANTHER" id="PTHR48081">
    <property type="entry name" value="AB HYDROLASE SUPERFAMILY PROTEIN C4A8.06C"/>
    <property type="match status" value="1"/>
</dbReference>
<comment type="caution">
    <text evidence="3">The sequence shown here is derived from an EMBL/GenBank/DDBJ whole genome shotgun (WGS) entry which is preliminary data.</text>
</comment>
<gene>
    <name evidence="3" type="ORF">GCM10009547_42290</name>
</gene>
<evidence type="ECO:0000256" key="1">
    <source>
        <dbReference type="ARBA" id="ARBA00022801"/>
    </source>
</evidence>
<dbReference type="Pfam" id="PF20434">
    <property type="entry name" value="BD-FAE"/>
    <property type="match status" value="1"/>
</dbReference>
<dbReference type="Proteomes" id="UP001500957">
    <property type="component" value="Unassembled WGS sequence"/>
</dbReference>
<sequence>MHPEFRSAAAAEGLRHEQVRYGRHRDHVVEVLAPPDAGGRPLVVVIHGGFWREQYDRGHTAPQCAALAGHGYVVAAIEYRRVGGGGGYPETLLDVAAALDVLPELLTELEPGLVDAERVVLMGHSAGGHLALWAASRHRLPAEAPGHRATPPPIRGVLCLAGVAHLEWAVAAGLGDGAVEAFLGAAPEDDPDGRYAVADPARLVPTGVPTICLHGGLDEHVPVDCGAVYAAAAREAGDATELRVLEWEDHFTLVTPGSSAWPHVLQATSDLVGAGT</sequence>
<organism evidence="3 4">
    <name type="scientific">Sporichthya brevicatena</name>
    <dbReference type="NCBI Taxonomy" id="171442"/>
    <lineage>
        <taxon>Bacteria</taxon>
        <taxon>Bacillati</taxon>
        <taxon>Actinomycetota</taxon>
        <taxon>Actinomycetes</taxon>
        <taxon>Sporichthyales</taxon>
        <taxon>Sporichthyaceae</taxon>
        <taxon>Sporichthya</taxon>
    </lineage>
</organism>
<dbReference type="InterPro" id="IPR049492">
    <property type="entry name" value="BD-FAE-like_dom"/>
</dbReference>
<dbReference type="Gene3D" id="3.40.50.1820">
    <property type="entry name" value="alpha/beta hydrolase"/>
    <property type="match status" value="1"/>
</dbReference>
<dbReference type="SUPFAM" id="SSF53474">
    <property type="entry name" value="alpha/beta-Hydrolases"/>
    <property type="match status" value="1"/>
</dbReference>